<evidence type="ECO:0000259" key="2">
    <source>
        <dbReference type="SMART" id="SM00507"/>
    </source>
</evidence>
<dbReference type="CDD" id="cd00085">
    <property type="entry name" value="HNHc"/>
    <property type="match status" value="1"/>
</dbReference>
<dbReference type="Pfam" id="PF01844">
    <property type="entry name" value="HNH"/>
    <property type="match status" value="1"/>
</dbReference>
<dbReference type="GO" id="GO:0003676">
    <property type="term" value="F:nucleic acid binding"/>
    <property type="evidence" value="ECO:0007669"/>
    <property type="project" value="InterPro"/>
</dbReference>
<gene>
    <name evidence="3" type="ORF">RS84_02189</name>
</gene>
<evidence type="ECO:0000256" key="1">
    <source>
        <dbReference type="ARBA" id="ARBA00023450"/>
    </source>
</evidence>
<proteinExistence type="inferred from homology"/>
<keyword evidence="3" id="KW-0378">Hydrolase</keyword>
<dbReference type="AlphaFoldDB" id="A0A0M2HL32"/>
<dbReference type="PATRIC" id="fig|273678.4.peg.2194"/>
<keyword evidence="3" id="KW-0255">Endonuclease</keyword>
<dbReference type="SMART" id="SM00507">
    <property type="entry name" value="HNHc"/>
    <property type="match status" value="1"/>
</dbReference>
<protein>
    <submittedName>
        <fullName evidence="3">HNH endonuclease</fullName>
    </submittedName>
</protein>
<reference evidence="3 4" key="1">
    <citation type="submission" date="2015-02" db="EMBL/GenBank/DDBJ databases">
        <title>Draft genome sequences of ten Microbacterium spp. with emphasis on heavy metal contaminated environments.</title>
        <authorList>
            <person name="Corretto E."/>
        </authorList>
    </citation>
    <scope>NUCLEOTIDE SEQUENCE [LARGE SCALE GENOMIC DNA]</scope>
    <source>
        <strain evidence="3 4">SA35</strain>
    </source>
</reference>
<organism evidence="3 4">
    <name type="scientific">Microbacterium hydrocarbonoxydans</name>
    <dbReference type="NCBI Taxonomy" id="273678"/>
    <lineage>
        <taxon>Bacteria</taxon>
        <taxon>Bacillati</taxon>
        <taxon>Actinomycetota</taxon>
        <taxon>Actinomycetes</taxon>
        <taxon>Micrococcales</taxon>
        <taxon>Microbacteriaceae</taxon>
        <taxon>Microbacterium</taxon>
    </lineage>
</organism>
<dbReference type="EMBL" id="JYJB01000009">
    <property type="protein sequence ID" value="KJL47396.1"/>
    <property type="molecule type" value="Genomic_DNA"/>
</dbReference>
<sequence>MSPHLDPLHEALARLDSLWTDAGDAEDFSRAQLVEANDALGMMRRLVDALHAEVAAGIARESRPELGPGSLAKQQGFRTPAQLIATAGGTSSGDASRLVKVGEATAPRSDLLGGPRPARYPAVRQAVVSGALHTTAAALIIALLDRARLRTDLTQIDEAEKLLADKAANLSLDDVRRLLTRAEAWLDPDGVASREEEARSRRSLTMFERDGCLHLSAVLDIESGASIRAAIAGYVNSAFGARKDAVDPGAPDADHRTVAMLQADALSTICAHALGCDNHAPALAGATVVVRVHLDDLTAGTGFGTVDGVDTPVSIATVRRMAASGGVIPCVLGSAGEVLDWGRERRLFTKAQRLALAERDGGCAMCGLPPDMTKAHHIAWWQRDAGPTDLSNGVLLCESCHHRIHDNGWEIRIDGAGAASRVWFIPPPYVDAARTPRLGGLARYTLAA</sequence>
<comment type="caution">
    <text evidence="3">The sequence shown here is derived from an EMBL/GenBank/DDBJ whole genome shotgun (WGS) entry which is preliminary data.</text>
</comment>
<dbReference type="Gene3D" id="1.10.30.50">
    <property type="match status" value="1"/>
</dbReference>
<dbReference type="OrthoDB" id="5177627at2"/>
<dbReference type="GO" id="GO:0008270">
    <property type="term" value="F:zinc ion binding"/>
    <property type="evidence" value="ECO:0007669"/>
    <property type="project" value="InterPro"/>
</dbReference>
<dbReference type="GO" id="GO:0004519">
    <property type="term" value="F:endonuclease activity"/>
    <property type="evidence" value="ECO:0007669"/>
    <property type="project" value="UniProtKB-KW"/>
</dbReference>
<dbReference type="Proteomes" id="UP000033900">
    <property type="component" value="Unassembled WGS sequence"/>
</dbReference>
<keyword evidence="4" id="KW-1185">Reference proteome</keyword>
<comment type="similarity">
    <text evidence="1">Belongs to the Rv1128c/1148c/1588c/1702c/1945/3466 family.</text>
</comment>
<dbReference type="RefSeq" id="WP_045257791.1">
    <property type="nucleotide sequence ID" value="NZ_JYJB01000009.1"/>
</dbReference>
<dbReference type="InterPro" id="IPR003870">
    <property type="entry name" value="DUF222"/>
</dbReference>
<dbReference type="Pfam" id="PF02720">
    <property type="entry name" value="DUF222"/>
    <property type="match status" value="1"/>
</dbReference>
<evidence type="ECO:0000313" key="3">
    <source>
        <dbReference type="EMBL" id="KJL47396.1"/>
    </source>
</evidence>
<feature type="domain" description="HNH nuclease" evidence="2">
    <location>
        <begin position="351"/>
        <end position="402"/>
    </location>
</feature>
<name>A0A0M2HL32_9MICO</name>
<evidence type="ECO:0000313" key="4">
    <source>
        <dbReference type="Proteomes" id="UP000033900"/>
    </source>
</evidence>
<keyword evidence="3" id="KW-0540">Nuclease</keyword>
<dbReference type="InterPro" id="IPR003615">
    <property type="entry name" value="HNH_nuc"/>
</dbReference>
<accession>A0A0M2HL32</accession>
<dbReference type="STRING" id="273678.RS84_02189"/>
<dbReference type="InterPro" id="IPR002711">
    <property type="entry name" value="HNH"/>
</dbReference>